<proteinExistence type="predicted"/>
<evidence type="ECO:0000313" key="2">
    <source>
        <dbReference type="EMBL" id="KGF51144.1"/>
    </source>
</evidence>
<keyword evidence="2" id="KW-0675">Receptor</keyword>
<dbReference type="RefSeq" id="WP_036856531.1">
    <property type="nucleotide sequence ID" value="NZ_JRNU01000048.1"/>
</dbReference>
<feature type="chain" id="PRO_5001925616" evidence="1">
    <location>
        <begin position="21"/>
        <end position="528"/>
    </location>
</feature>
<name>A0A096D0U5_9BACT</name>
<protein>
    <submittedName>
        <fullName evidence="2">Hemin receptor</fullName>
    </submittedName>
</protein>
<keyword evidence="1" id="KW-0732">Signal</keyword>
<organism evidence="2 3">
    <name type="scientific">Prevotella amnii DNF00058</name>
    <dbReference type="NCBI Taxonomy" id="1401066"/>
    <lineage>
        <taxon>Bacteria</taxon>
        <taxon>Pseudomonadati</taxon>
        <taxon>Bacteroidota</taxon>
        <taxon>Bacteroidia</taxon>
        <taxon>Bacteroidales</taxon>
        <taxon>Prevotellaceae</taxon>
        <taxon>Prevotella</taxon>
    </lineage>
</organism>
<sequence length="528" mass="59179">MKKKYYLFAVTLLAAMSMKAQETYQNAKLITQDLNGTARYVGMGGALEALGADISTISSNPAGIGVFRSSKISMSTGFIVQENYKDFYDNKNVHASFDQIGGVFSIRTGGRSFLNFGFNYHKGRNFNYVLNAANELKEASLNKQSFAKGMLGSEDEGGFSVGASNNGAYNGYINGNSDKQALTFDQLDYLNYNTIITDKTDGKFYDYRGKSFDFYRDNVGYTSNYDFNISGNINDRLYWGITLGVKGVHYKGYNEYKEELIDGNSNISYNNNKAITGSGFDASAGIIVRPIDESPFRVGAYIKTPTRYNLTVDNYTGVNTNNSRAVNKTYSINNSYSFKLFSPWKFGVSLGHTIGNYMALGATYEYEDYSTIDTRINNGGYYDWYYNEFVETSVPDGKMNNHTKRTLKGVSTLKFGAEFRPTGIVAIRLGYNYLTSAYRNNGQKDPTLASLGNSYSSEADFTNWKDINRFTFGLGFKIKKFNIDLAYQYSMQKGNFYPFSNIEKSNVIAPTEVANNRSQLLLTLSYHL</sequence>
<gene>
    <name evidence="2" type="ORF">HMPREF9302_08500</name>
</gene>
<dbReference type="SUPFAM" id="SSF56935">
    <property type="entry name" value="Porins"/>
    <property type="match status" value="1"/>
</dbReference>
<dbReference type="Gene3D" id="2.40.160.60">
    <property type="entry name" value="Outer membrane protein transport protein (OMPP1/FadL/TodX)"/>
    <property type="match status" value="1"/>
</dbReference>
<comment type="caution">
    <text evidence="2">The sequence shown here is derived from an EMBL/GenBank/DDBJ whole genome shotgun (WGS) entry which is preliminary data.</text>
</comment>
<dbReference type="AlphaFoldDB" id="A0A096D0U5"/>
<feature type="signal peptide" evidence="1">
    <location>
        <begin position="1"/>
        <end position="20"/>
    </location>
</feature>
<keyword evidence="3" id="KW-1185">Reference proteome</keyword>
<accession>A0A096D0U5</accession>
<evidence type="ECO:0000313" key="3">
    <source>
        <dbReference type="Proteomes" id="UP000029614"/>
    </source>
</evidence>
<dbReference type="EMBL" id="JRNU01000048">
    <property type="protein sequence ID" value="KGF51144.1"/>
    <property type="molecule type" value="Genomic_DNA"/>
</dbReference>
<evidence type="ECO:0000256" key="1">
    <source>
        <dbReference type="SAM" id="SignalP"/>
    </source>
</evidence>
<reference evidence="2 3" key="1">
    <citation type="submission" date="2014-07" db="EMBL/GenBank/DDBJ databases">
        <authorList>
            <person name="McCorrison J."/>
            <person name="Sanka R."/>
            <person name="Torralba M."/>
            <person name="Gillis M."/>
            <person name="Haft D.H."/>
            <person name="Methe B."/>
            <person name="Sutton G."/>
            <person name="Nelson K.E."/>
        </authorList>
    </citation>
    <scope>NUCLEOTIDE SEQUENCE [LARGE SCALE GENOMIC DNA]</scope>
    <source>
        <strain evidence="2 3">DNF00058</strain>
    </source>
</reference>
<dbReference type="Proteomes" id="UP000029614">
    <property type="component" value="Unassembled WGS sequence"/>
</dbReference>
<dbReference type="OrthoDB" id="9765571at2"/>